<dbReference type="EMBL" id="FNYY01000023">
    <property type="protein sequence ID" value="SEK06841.1"/>
    <property type="molecule type" value="Genomic_DNA"/>
</dbReference>
<dbReference type="Gene3D" id="3.40.50.2300">
    <property type="match status" value="2"/>
</dbReference>
<keyword evidence="2" id="KW-0732">Signal</keyword>
<proteinExistence type="inferred from homology"/>
<accession>A0A975WEC4</accession>
<evidence type="ECO:0000259" key="4">
    <source>
        <dbReference type="Pfam" id="PF13458"/>
    </source>
</evidence>
<evidence type="ECO:0000256" key="1">
    <source>
        <dbReference type="ARBA" id="ARBA00010062"/>
    </source>
</evidence>
<dbReference type="RefSeq" id="WP_074839307.1">
    <property type="nucleotide sequence ID" value="NZ_FNYY01000023.1"/>
</dbReference>
<dbReference type="InterPro" id="IPR028081">
    <property type="entry name" value="Leu-bd"/>
</dbReference>
<reference evidence="5 6" key="1">
    <citation type="submission" date="2016-10" db="EMBL/GenBank/DDBJ databases">
        <authorList>
            <person name="Varghese N."/>
            <person name="Submissions S."/>
        </authorList>
    </citation>
    <scope>NUCLEOTIDE SEQUENCE [LARGE SCALE GENOMIC DNA]</scope>
    <source>
        <strain evidence="5 6">FF3</strain>
    </source>
</reference>
<protein>
    <submittedName>
        <fullName evidence="5">Amino acid/amide ABC transporter substrate-binding protein, HAAT family (TC 3.A.1.4.-)</fullName>
    </submittedName>
</protein>
<comment type="caution">
    <text evidence="5">The sequence shown here is derived from an EMBL/GenBank/DDBJ whole genome shotgun (WGS) entry which is preliminary data.</text>
</comment>
<sequence>MPDLLRPSRRRFLALTTGFAGLAGCASIDGLGEIGGTTEGPGKAAILLPLTGEQAQLGKQLEAAVRLGGGPGIGIEIRDSGSSPDTAVIAAKAAEAAGANILIGPVFSAQTKTVAAAVNIPIVTLSNDTTLADRNTFVFGVTPAQSARAVFALAAQRNIREIALVAPPGPLGARSAAEAVPIAQALGITLRPPVITDTPGTVLAELQAGGGLPDGVYLPSAGASLIPFAEALAGQDTRILGSTQWAARDLEAVRALRGAWFAAPDPLRFAAFTRAYEEQTGEPAGIISGLAYDGAELMRILGQTGKQTRRGLTRKESFTGVLGPYRFLSSGLVERGLAVLEVGAGDINLIGSTSI</sequence>
<dbReference type="GO" id="GO:0006865">
    <property type="term" value="P:amino acid transport"/>
    <property type="evidence" value="ECO:0007669"/>
    <property type="project" value="UniProtKB-KW"/>
</dbReference>
<keyword evidence="6" id="KW-1185">Reference proteome</keyword>
<dbReference type="AlphaFoldDB" id="A0A975WEC4"/>
<dbReference type="SUPFAM" id="SSF53822">
    <property type="entry name" value="Periplasmic binding protein-like I"/>
    <property type="match status" value="1"/>
</dbReference>
<evidence type="ECO:0000313" key="6">
    <source>
        <dbReference type="Proteomes" id="UP000182932"/>
    </source>
</evidence>
<feature type="domain" description="Leucine-binding protein" evidence="4">
    <location>
        <begin position="43"/>
        <end position="343"/>
    </location>
</feature>
<keyword evidence="3" id="KW-0813">Transport</keyword>
<evidence type="ECO:0000313" key="5">
    <source>
        <dbReference type="EMBL" id="SEK06841.1"/>
    </source>
</evidence>
<organism evidence="5 6">
    <name type="scientific">Marinovum algicola</name>
    <dbReference type="NCBI Taxonomy" id="42444"/>
    <lineage>
        <taxon>Bacteria</taxon>
        <taxon>Pseudomonadati</taxon>
        <taxon>Pseudomonadota</taxon>
        <taxon>Alphaproteobacteria</taxon>
        <taxon>Rhodobacterales</taxon>
        <taxon>Roseobacteraceae</taxon>
        <taxon>Marinovum</taxon>
    </lineage>
</organism>
<keyword evidence="3" id="KW-0029">Amino-acid transport</keyword>
<dbReference type="PANTHER" id="PTHR30483">
    <property type="entry name" value="LEUCINE-SPECIFIC-BINDING PROTEIN"/>
    <property type="match status" value="1"/>
</dbReference>
<dbReference type="InterPro" id="IPR051010">
    <property type="entry name" value="BCAA_transport"/>
</dbReference>
<name>A0A975WEC4_9RHOB</name>
<dbReference type="PROSITE" id="PS51257">
    <property type="entry name" value="PROKAR_LIPOPROTEIN"/>
    <property type="match status" value="1"/>
</dbReference>
<dbReference type="GeneID" id="80820606"/>
<evidence type="ECO:0000256" key="2">
    <source>
        <dbReference type="ARBA" id="ARBA00022729"/>
    </source>
</evidence>
<evidence type="ECO:0000256" key="3">
    <source>
        <dbReference type="ARBA" id="ARBA00022970"/>
    </source>
</evidence>
<gene>
    <name evidence="5" type="ORF">SAMN04487940_12351</name>
</gene>
<dbReference type="InterPro" id="IPR028082">
    <property type="entry name" value="Peripla_BP_I"/>
</dbReference>
<comment type="similarity">
    <text evidence="1">Belongs to the leucine-binding protein family.</text>
</comment>
<dbReference type="PANTHER" id="PTHR30483:SF6">
    <property type="entry name" value="PERIPLASMIC BINDING PROTEIN OF ABC TRANSPORTER FOR NATURAL AMINO ACIDS"/>
    <property type="match status" value="1"/>
</dbReference>
<dbReference type="Proteomes" id="UP000182932">
    <property type="component" value="Unassembled WGS sequence"/>
</dbReference>
<dbReference type="Pfam" id="PF13458">
    <property type="entry name" value="Peripla_BP_6"/>
    <property type="match status" value="1"/>
</dbReference>